<feature type="domain" description="Xylanolytic transcriptional activator regulatory" evidence="13">
    <location>
        <begin position="1171"/>
        <end position="1256"/>
    </location>
</feature>
<dbReference type="SUPFAM" id="SSF51445">
    <property type="entry name" value="(Trans)glycosidases"/>
    <property type="match status" value="1"/>
</dbReference>
<dbReference type="InterPro" id="IPR041447">
    <property type="entry name" value="Mannosidase_ig"/>
</dbReference>
<dbReference type="InterPro" id="IPR054593">
    <property type="entry name" value="Beta-mannosidase-like_N2"/>
</dbReference>
<evidence type="ECO:0000256" key="8">
    <source>
        <dbReference type="ARBA" id="ARBA00023326"/>
    </source>
</evidence>
<dbReference type="SUPFAM" id="SSF49785">
    <property type="entry name" value="Galactose-binding domain-like"/>
    <property type="match status" value="1"/>
</dbReference>
<keyword evidence="4 14" id="KW-0378">Hydrolase</keyword>
<feature type="compositionally biased region" description="Low complexity" evidence="12">
    <location>
        <begin position="1489"/>
        <end position="1499"/>
    </location>
</feature>
<dbReference type="GO" id="GO:0003677">
    <property type="term" value="F:DNA binding"/>
    <property type="evidence" value="ECO:0007669"/>
    <property type="project" value="InterPro"/>
</dbReference>
<dbReference type="Gene3D" id="2.60.120.260">
    <property type="entry name" value="Galactose-binding domain-like"/>
    <property type="match status" value="1"/>
</dbReference>
<comment type="similarity">
    <text evidence="9">Belongs to the glycosyl hydrolase 2 family. Beta-mannosidase B subfamily.</text>
</comment>
<evidence type="ECO:0000256" key="7">
    <source>
        <dbReference type="ARBA" id="ARBA00023295"/>
    </source>
</evidence>
<gene>
    <name evidence="14" type="ORF">GT037_006284</name>
</gene>
<feature type="region of interest" description="Disordered" evidence="12">
    <location>
        <begin position="1478"/>
        <end position="1502"/>
    </location>
</feature>
<feature type="region of interest" description="Disordered" evidence="12">
    <location>
        <begin position="941"/>
        <end position="960"/>
    </location>
</feature>
<dbReference type="Pfam" id="PF00703">
    <property type="entry name" value="Glyco_hydro_2"/>
    <property type="match status" value="1"/>
</dbReference>
<sequence length="1600" mass="180357">MAKAQALSAHVLSKGWAFKQADDTADDAWMSVNKVPTNVHLDLMDHGKIPDPFLGFNELDAEWVADKVWTYKVELPKVQEAKKGITHVLAFDGLDTFATVKLNGETILESDNMFVPHRLDVTKKLNPESTNTLEIDFASARLEAIKIKEKYPDHRWVGFNGDMARLAVRKAQYHWGWDWGPILNTCGPWREVRLETYQARAKDLRVDYKLDDSLKSVQGTISATVEGPSADSVSFDVFDGDQRVFRETAKISEGVAKVDFHVSSPKLWYPHGYGEQPLYTVTATVLTNGAETHQTSRRTGFRKGELIQEPDAIGKSFYFRVNGVDVFCGGSDWIPADSFTPRVTEEKYRKWLEMMVDGYQIMIRIWGGGIWEEDIFYDICDELGVLVWQDFMFGCGNYPAFPDILRSIKEECTTNVTRLRHHPSIIIYAGNNEDYQVQESYGLTYDYEDKNPENWLKTDFPARYIYEKLLPDVVAAESPHVPYHPGSPWGDGLKTSNPTVGDMHQWNVWHGTQEKYQIFDTLGGRFNSEFGMEAFPHIDTIRYYCTDPSQLYPQSHMLDFHNKADGHERRIATYLVENFRTKTDLESFIHLTQLSQAEALMFGYRGWRRQWGQNRHCGGALVWQLNDCWPVTSWSIVDYFQRKKPAYYAMRRVLAPIAVAVKRAHFDWSVVHARVPKTSDYEVWVASQKLEEVTATVELRYISVESGKEIKTKIVKKDVRLVPNGTTDVLSGTIDNRNEEPHVLAVRIWVDGEIVSRDVDWPQPLKYLEFRDRGLEVIPKGETIVVKAQKPTKGLVFEERSGVLVHDSAIDVVPGDEQIIKLEVCSAHADAQVQQVLDHQERRLAHRLEFPVRSEHAAAFGGFLSFSAHTGSRPGRWYGLLTGDMSAEGGGSELVDKLSNNIEQYKTILTKLYGVKNLESLASLPREELLELALSSSAIHSTTSPSAADSQTLSDVQVGSDGAESLEALEQAPPEDPYWDEARKHQLRVQGISDDVNGLSMSVDRLSSYVGISSITAALKVIVRCAPQTRSLIAHNSQETALPSRAGSPPPELADSRPDALPTAEHGQELIESYFDRVHPFCPMIDERKFWSTFLYGNRKDSAWLALLNMVFALGSLASLAADNEAHYVYFNRSRQHLSLESFGSGNLEVLQALAIMSGYYMHYLNRPNEAHSLMGGTLRMATALGLHREYSERSDASRQFMAPGEEDSISPEMRRRIWWSLFCLDSWASTTTGRPSLGRMGPSITVLRPGTAANTSQAIPPPNSPQYIEQLKILPLVHASAFCQIATRIQDRLVESPLLSSTETASYDAQIVKWHEELPSILSNPDEPCPEFLRRTRLVMKWRFQNIRIILHRPILLTAALRRSPWVALSADEKLAVGKCRLIASKTIEEISHECMPDLISSWNAVWFCFQACMVPLVSLFSDTSIPEEVEKWKASIETALTFFETVKDWSIAAKRSGDAVTRLYAAYKTNVSTLSHQGQPAMPHIPQPQQYRQQQPHPHAHTHFPVPGTSAAPTMLNTHPVAYGQHHPSAFGHYNPATPTWANAGNDPTILNNFWDDMMWDTNLPDMLETPFGFGGDYEFASAAQDSGAQGACWMHGN</sequence>
<keyword evidence="15" id="KW-1185">Reference proteome</keyword>
<evidence type="ECO:0000256" key="5">
    <source>
        <dbReference type="ARBA" id="ARBA00023242"/>
    </source>
</evidence>
<dbReference type="GeneID" id="62204509"/>
<feature type="region of interest" description="Disordered" evidence="12">
    <location>
        <begin position="1034"/>
        <end position="1060"/>
    </location>
</feature>
<evidence type="ECO:0000256" key="1">
    <source>
        <dbReference type="ARBA" id="ARBA00000829"/>
    </source>
</evidence>
<dbReference type="GO" id="GO:0004567">
    <property type="term" value="F:beta-mannosidase activity"/>
    <property type="evidence" value="ECO:0007669"/>
    <property type="project" value="UniProtKB-EC"/>
</dbReference>
<dbReference type="InterPro" id="IPR017853">
    <property type="entry name" value="GH"/>
</dbReference>
<dbReference type="InterPro" id="IPR036156">
    <property type="entry name" value="Beta-gal/glucu_dom_sf"/>
</dbReference>
<dbReference type="PANTHER" id="PTHR43730">
    <property type="entry name" value="BETA-MANNOSIDASE"/>
    <property type="match status" value="1"/>
</dbReference>
<dbReference type="Pfam" id="PF22666">
    <property type="entry name" value="Glyco_hydro_2_N2"/>
    <property type="match status" value="1"/>
</dbReference>
<evidence type="ECO:0000256" key="6">
    <source>
        <dbReference type="ARBA" id="ARBA00023277"/>
    </source>
</evidence>
<dbReference type="Gene3D" id="3.20.20.80">
    <property type="entry name" value="Glycosidases"/>
    <property type="match status" value="1"/>
</dbReference>
<dbReference type="EC" id="3.2.1.25" evidence="3"/>
<proteinExistence type="inferred from homology"/>
<dbReference type="Pfam" id="PF04082">
    <property type="entry name" value="Fungal_trans"/>
    <property type="match status" value="1"/>
</dbReference>
<dbReference type="SUPFAM" id="SSF49303">
    <property type="entry name" value="beta-Galactosidase/glucuronidase domain"/>
    <property type="match status" value="1"/>
</dbReference>
<dbReference type="SMART" id="SM00906">
    <property type="entry name" value="Fungal_trans"/>
    <property type="match status" value="1"/>
</dbReference>
<organism evidence="14 15">
    <name type="scientific">Alternaria burnsii</name>
    <dbReference type="NCBI Taxonomy" id="1187904"/>
    <lineage>
        <taxon>Eukaryota</taxon>
        <taxon>Fungi</taxon>
        <taxon>Dikarya</taxon>
        <taxon>Ascomycota</taxon>
        <taxon>Pezizomycotina</taxon>
        <taxon>Dothideomycetes</taxon>
        <taxon>Pleosporomycetidae</taxon>
        <taxon>Pleosporales</taxon>
        <taxon>Pleosporineae</taxon>
        <taxon>Pleosporaceae</taxon>
        <taxon>Alternaria</taxon>
        <taxon>Alternaria sect. Alternaria</taxon>
    </lineage>
</organism>
<evidence type="ECO:0000256" key="11">
    <source>
        <dbReference type="ARBA" id="ARBA00041614"/>
    </source>
</evidence>
<dbReference type="PANTHER" id="PTHR43730:SF1">
    <property type="entry name" value="BETA-MANNOSIDASE"/>
    <property type="match status" value="1"/>
</dbReference>
<dbReference type="FunFam" id="2.60.40.10:FF:001725">
    <property type="entry name" value="Exo-beta-D-glucosaminidase"/>
    <property type="match status" value="1"/>
</dbReference>
<dbReference type="GO" id="GO:0006516">
    <property type="term" value="P:glycoprotein catabolic process"/>
    <property type="evidence" value="ECO:0007669"/>
    <property type="project" value="TreeGrafter"/>
</dbReference>
<evidence type="ECO:0000256" key="10">
    <source>
        <dbReference type="ARBA" id="ARBA00041069"/>
    </source>
</evidence>
<accession>A0A8H7B6P3</accession>
<comment type="caution">
    <text evidence="14">The sequence shown here is derived from an EMBL/GenBank/DDBJ whole genome shotgun (WGS) entry which is preliminary data.</text>
</comment>
<reference evidence="14" key="2">
    <citation type="submission" date="2020-08" db="EMBL/GenBank/DDBJ databases">
        <title>Draft Genome Sequence of Cumin Blight Pathogen Alternaria burnsii.</title>
        <authorList>
            <person name="Feng Z."/>
        </authorList>
    </citation>
    <scope>NUCLEOTIDE SEQUENCE</scope>
    <source>
        <strain evidence="14">CBS107.38</strain>
    </source>
</reference>
<dbReference type="InterPro" id="IPR007219">
    <property type="entry name" value="XnlR_reg_dom"/>
</dbReference>
<comment type="catalytic activity">
    <reaction evidence="1">
        <text>Hydrolysis of terminal, non-reducing beta-D-mannose residues in beta-D-mannosides.</text>
        <dbReference type="EC" id="3.2.1.25"/>
    </reaction>
</comment>
<reference evidence="14" key="1">
    <citation type="submission" date="2020-01" db="EMBL/GenBank/DDBJ databases">
        <authorList>
            <person name="Feng Z.H.Z."/>
        </authorList>
    </citation>
    <scope>NUCLEOTIDE SEQUENCE</scope>
    <source>
        <strain evidence="14">CBS107.38</strain>
    </source>
</reference>
<dbReference type="RefSeq" id="XP_038785828.1">
    <property type="nucleotide sequence ID" value="XM_038931331.1"/>
</dbReference>
<dbReference type="FunFam" id="2.60.120.260:FF:000118">
    <property type="entry name" value="Beta-mannosidase B"/>
    <property type="match status" value="1"/>
</dbReference>
<dbReference type="InterPro" id="IPR006102">
    <property type="entry name" value="Ig-like_GH2"/>
</dbReference>
<dbReference type="Pfam" id="PF17786">
    <property type="entry name" value="Mannosidase_ig"/>
    <property type="match status" value="1"/>
</dbReference>
<evidence type="ECO:0000256" key="3">
    <source>
        <dbReference type="ARBA" id="ARBA00012754"/>
    </source>
</evidence>
<keyword evidence="7" id="KW-0326">Glycosidase</keyword>
<evidence type="ECO:0000256" key="4">
    <source>
        <dbReference type="ARBA" id="ARBA00022801"/>
    </source>
</evidence>
<keyword evidence="5" id="KW-0539">Nucleus</keyword>
<dbReference type="CDD" id="cd12148">
    <property type="entry name" value="fungal_TF_MHR"/>
    <property type="match status" value="1"/>
</dbReference>
<protein>
    <recommendedName>
        <fullName evidence="10">Beta-mannosidase B</fullName>
        <ecNumber evidence="3">3.2.1.25</ecNumber>
    </recommendedName>
    <alternativeName>
        <fullName evidence="11">Mannanase B</fullName>
    </alternativeName>
</protein>
<dbReference type="Proteomes" id="UP000596902">
    <property type="component" value="Unassembled WGS sequence"/>
</dbReference>
<evidence type="ECO:0000256" key="12">
    <source>
        <dbReference type="SAM" id="MobiDB-lite"/>
    </source>
</evidence>
<keyword evidence="6" id="KW-0119">Carbohydrate metabolism</keyword>
<dbReference type="InterPro" id="IPR013783">
    <property type="entry name" value="Ig-like_fold"/>
</dbReference>
<dbReference type="EMBL" id="JAAABM010000008">
    <property type="protein sequence ID" value="KAF7675565.1"/>
    <property type="molecule type" value="Genomic_DNA"/>
</dbReference>
<dbReference type="InterPro" id="IPR050887">
    <property type="entry name" value="Beta-mannosidase_GH2"/>
</dbReference>
<evidence type="ECO:0000313" key="14">
    <source>
        <dbReference type="EMBL" id="KAF7675565.1"/>
    </source>
</evidence>
<comment type="pathway">
    <text evidence="2">Glycan metabolism; N-glycan degradation.</text>
</comment>
<dbReference type="GO" id="GO:0008270">
    <property type="term" value="F:zinc ion binding"/>
    <property type="evidence" value="ECO:0007669"/>
    <property type="project" value="InterPro"/>
</dbReference>
<evidence type="ECO:0000256" key="2">
    <source>
        <dbReference type="ARBA" id="ARBA00004740"/>
    </source>
</evidence>
<evidence type="ECO:0000313" key="15">
    <source>
        <dbReference type="Proteomes" id="UP000596902"/>
    </source>
</evidence>
<dbReference type="GO" id="GO:0006351">
    <property type="term" value="P:DNA-templated transcription"/>
    <property type="evidence" value="ECO:0007669"/>
    <property type="project" value="InterPro"/>
</dbReference>
<dbReference type="InterPro" id="IPR008979">
    <property type="entry name" value="Galactose-bd-like_sf"/>
</dbReference>
<evidence type="ECO:0000256" key="9">
    <source>
        <dbReference type="ARBA" id="ARBA00038429"/>
    </source>
</evidence>
<name>A0A8H7B6P3_9PLEO</name>
<dbReference type="FunFam" id="3.20.20.80:FF:000050">
    <property type="entry name" value="Beta-mannosidase B"/>
    <property type="match status" value="1"/>
</dbReference>
<dbReference type="GO" id="GO:0000272">
    <property type="term" value="P:polysaccharide catabolic process"/>
    <property type="evidence" value="ECO:0007669"/>
    <property type="project" value="UniProtKB-KW"/>
</dbReference>
<evidence type="ECO:0000259" key="13">
    <source>
        <dbReference type="SMART" id="SM00906"/>
    </source>
</evidence>
<dbReference type="Gene3D" id="2.60.40.10">
    <property type="entry name" value="Immunoglobulins"/>
    <property type="match status" value="1"/>
</dbReference>
<keyword evidence="8" id="KW-0624">Polysaccharide degradation</keyword>